<dbReference type="EMBL" id="CAFBLO010000130">
    <property type="protein sequence ID" value="CAB4876795.1"/>
    <property type="molecule type" value="Genomic_DNA"/>
</dbReference>
<evidence type="ECO:0000256" key="1">
    <source>
        <dbReference type="ARBA" id="ARBA00022679"/>
    </source>
</evidence>
<accession>A0A6J7E6B5</accession>
<gene>
    <name evidence="4" type="ORF">UFOPK3364_01060</name>
</gene>
<name>A0A6J7E6B5_9ZZZZ</name>
<evidence type="ECO:0000256" key="2">
    <source>
        <dbReference type="ARBA" id="ARBA00023315"/>
    </source>
</evidence>
<dbReference type="Pfam" id="PF00583">
    <property type="entry name" value="Acetyltransf_1"/>
    <property type="match status" value="1"/>
</dbReference>
<dbReference type="InterPro" id="IPR000182">
    <property type="entry name" value="GNAT_dom"/>
</dbReference>
<feature type="domain" description="N-acetyltransferase" evidence="3">
    <location>
        <begin position="159"/>
        <end position="311"/>
    </location>
</feature>
<evidence type="ECO:0000313" key="4">
    <source>
        <dbReference type="EMBL" id="CAB4876795.1"/>
    </source>
</evidence>
<dbReference type="Gene3D" id="3.40.630.30">
    <property type="match status" value="1"/>
</dbReference>
<dbReference type="PROSITE" id="PS51186">
    <property type="entry name" value="GNAT"/>
    <property type="match status" value="1"/>
</dbReference>
<dbReference type="PANTHER" id="PTHR42919">
    <property type="entry name" value="N-ALPHA-ACETYLTRANSFERASE"/>
    <property type="match status" value="1"/>
</dbReference>
<dbReference type="InterPro" id="IPR016181">
    <property type="entry name" value="Acyl_CoA_acyltransferase"/>
</dbReference>
<protein>
    <submittedName>
        <fullName evidence="4">Unannotated protein</fullName>
    </submittedName>
</protein>
<proteinExistence type="predicted"/>
<dbReference type="SUPFAM" id="SSF55729">
    <property type="entry name" value="Acyl-CoA N-acyltransferases (Nat)"/>
    <property type="match status" value="1"/>
</dbReference>
<organism evidence="4">
    <name type="scientific">freshwater metagenome</name>
    <dbReference type="NCBI Taxonomy" id="449393"/>
    <lineage>
        <taxon>unclassified sequences</taxon>
        <taxon>metagenomes</taxon>
        <taxon>ecological metagenomes</taxon>
    </lineage>
</organism>
<dbReference type="PANTHER" id="PTHR42919:SF8">
    <property type="entry name" value="N-ALPHA-ACETYLTRANSFERASE 50"/>
    <property type="match status" value="1"/>
</dbReference>
<reference evidence="4" key="1">
    <citation type="submission" date="2020-05" db="EMBL/GenBank/DDBJ databases">
        <authorList>
            <person name="Chiriac C."/>
            <person name="Salcher M."/>
            <person name="Ghai R."/>
            <person name="Kavagutti S V."/>
        </authorList>
    </citation>
    <scope>NUCLEOTIDE SEQUENCE</scope>
</reference>
<dbReference type="CDD" id="cd04301">
    <property type="entry name" value="NAT_SF"/>
    <property type="match status" value="1"/>
</dbReference>
<sequence>MITSVRVAEETDIPAIAALINAHEFAVDPAASMMSHDGIADFMNGYADASPTYLLEIDEVSPFAAVVNLHPDALKKRFYTDVYASSDLTRLDEIIGWTIAKARGEHPDWAMWPGANVLDTELIDGWAKFGFTLLRRYFTMRMPISSDFERTQIDGLVIEHFDTADPDQQRDWHRIHQDSFQNHFGFQPRPFDSWIKKALTENTFDPNGVFRASVDGRTVGFCQCTDEFVEERRGYISALGVGHDDVGRGYGEALLRHGIAYCASREFDSVELGVDTANESGALRLYEKVGFAAESSWIQMSNDEWATTSTA</sequence>
<keyword evidence="1" id="KW-0808">Transferase</keyword>
<evidence type="ECO:0000259" key="3">
    <source>
        <dbReference type="PROSITE" id="PS51186"/>
    </source>
</evidence>
<dbReference type="AlphaFoldDB" id="A0A6J7E6B5"/>
<dbReference type="InterPro" id="IPR051556">
    <property type="entry name" value="N-term/lysine_N-AcTrnsfr"/>
</dbReference>
<keyword evidence="2" id="KW-0012">Acyltransferase</keyword>
<dbReference type="GO" id="GO:0016747">
    <property type="term" value="F:acyltransferase activity, transferring groups other than amino-acyl groups"/>
    <property type="evidence" value="ECO:0007669"/>
    <property type="project" value="InterPro"/>
</dbReference>